<dbReference type="NCBIfam" id="NF003269">
    <property type="entry name" value="PRK04243.1"/>
    <property type="match status" value="1"/>
</dbReference>
<protein>
    <recommendedName>
        <fullName evidence="4">Ribosomal protein L15</fullName>
    </recommendedName>
</protein>
<evidence type="ECO:0000313" key="6">
    <source>
        <dbReference type="EMBL" id="KAF7673640.1"/>
    </source>
</evidence>
<keyword evidence="7" id="KW-1185">Reference proteome</keyword>
<keyword evidence="3 4" id="KW-0687">Ribonucleoprotein</keyword>
<dbReference type="PANTHER" id="PTHR11847:SF4">
    <property type="entry name" value="LARGE RIBOSOMAL SUBUNIT PROTEIN EL15"/>
    <property type="match status" value="1"/>
</dbReference>
<evidence type="ECO:0000256" key="1">
    <source>
        <dbReference type="ARBA" id="ARBA00006857"/>
    </source>
</evidence>
<dbReference type="GO" id="GO:0002181">
    <property type="term" value="P:cytoplasmic translation"/>
    <property type="evidence" value="ECO:0007669"/>
    <property type="project" value="TreeGrafter"/>
</dbReference>
<dbReference type="GeneID" id="62206480"/>
<dbReference type="Pfam" id="PF00827">
    <property type="entry name" value="Ribosomal_L15e"/>
    <property type="match status" value="1"/>
</dbReference>
<name>A0A8H7B2B2_9PLEO</name>
<proteinExistence type="inferred from homology"/>
<dbReference type="FunFam" id="3.40.1120.10:FF:000001">
    <property type="entry name" value="Ribosomal protein L15"/>
    <property type="match status" value="1"/>
</dbReference>
<dbReference type="RefSeq" id="XP_038783967.1">
    <property type="nucleotide sequence ID" value="XM_038933302.1"/>
</dbReference>
<dbReference type="SMART" id="SM01384">
    <property type="entry name" value="Ribosomal_L15e"/>
    <property type="match status" value="1"/>
</dbReference>
<reference evidence="6" key="2">
    <citation type="submission" date="2020-08" db="EMBL/GenBank/DDBJ databases">
        <title>Draft Genome Sequence of Cumin Blight Pathogen Alternaria burnsii.</title>
        <authorList>
            <person name="Feng Z."/>
        </authorList>
    </citation>
    <scope>NUCLEOTIDE SEQUENCE</scope>
    <source>
        <strain evidence="6">CBS107.38</strain>
    </source>
</reference>
<keyword evidence="2 4" id="KW-0689">Ribosomal protein</keyword>
<dbReference type="InterPro" id="IPR000439">
    <property type="entry name" value="Ribosomal_eL15"/>
</dbReference>
<reference evidence="6" key="1">
    <citation type="submission" date="2020-01" db="EMBL/GenBank/DDBJ databases">
        <authorList>
            <person name="Feng Z.H.Z."/>
        </authorList>
    </citation>
    <scope>NUCLEOTIDE SEQUENCE</scope>
    <source>
        <strain evidence="6">CBS107.38</strain>
    </source>
</reference>
<dbReference type="GO" id="GO:0003735">
    <property type="term" value="F:structural constituent of ribosome"/>
    <property type="evidence" value="ECO:0007669"/>
    <property type="project" value="InterPro"/>
</dbReference>
<dbReference type="PROSITE" id="PS01194">
    <property type="entry name" value="RIBOSOMAL_L15E"/>
    <property type="match status" value="1"/>
</dbReference>
<evidence type="ECO:0000256" key="5">
    <source>
        <dbReference type="SAM" id="MobiDB-lite"/>
    </source>
</evidence>
<feature type="compositionally biased region" description="Basic residues" evidence="5">
    <location>
        <begin position="387"/>
        <end position="397"/>
    </location>
</feature>
<comment type="caution">
    <text evidence="6">The sequence shown here is derived from an EMBL/GenBank/DDBJ whole genome shotgun (WGS) entry which is preliminary data.</text>
</comment>
<evidence type="ECO:0000256" key="4">
    <source>
        <dbReference type="RuleBase" id="RU000663"/>
    </source>
</evidence>
<organism evidence="6 7">
    <name type="scientific">Alternaria burnsii</name>
    <dbReference type="NCBI Taxonomy" id="1187904"/>
    <lineage>
        <taxon>Eukaryota</taxon>
        <taxon>Fungi</taxon>
        <taxon>Dikarya</taxon>
        <taxon>Ascomycota</taxon>
        <taxon>Pezizomycotina</taxon>
        <taxon>Dothideomycetes</taxon>
        <taxon>Pleosporomycetidae</taxon>
        <taxon>Pleosporales</taxon>
        <taxon>Pleosporineae</taxon>
        <taxon>Pleosporaceae</taxon>
        <taxon>Alternaria</taxon>
        <taxon>Alternaria sect. Alternaria</taxon>
    </lineage>
</organism>
<evidence type="ECO:0000256" key="3">
    <source>
        <dbReference type="ARBA" id="ARBA00023274"/>
    </source>
</evidence>
<dbReference type="PANTHER" id="PTHR11847">
    <property type="entry name" value="RIBOSOMAL PROTEIN L15"/>
    <property type="match status" value="1"/>
</dbReference>
<dbReference type="Gene3D" id="3.40.1120.10">
    <property type="entry name" value="Ribosomal protein l15e"/>
    <property type="match status" value="1"/>
</dbReference>
<dbReference type="EMBL" id="JAAABM010000012">
    <property type="protein sequence ID" value="KAF7673640.1"/>
    <property type="molecule type" value="Genomic_DNA"/>
</dbReference>
<sequence>MARQHATSPSPKSQQVLALIRVLEKPKNCGVDVQHFRATIVEDQKKLNGLIAKRKLQANKQEQRHRDELAAIILEALRTPNQTVNRETANFKGTRIAGNAIYASITTILTASSSLVNEYRRLDDMITKLRNEQPAALVDTWKHDVEDTDRQLRRGARVALRNVKKMLDADVEDVVMGEADEDGDVKMEDGEEVELNYELRKSLRYAERGVKRMVKGLPMGALKYVEELQKKKQSDMMRFLMRVRCWELRQLKVIHRASRPSRPDKARRLGYKAKQGYVIYRIRVRRGGRKRQAPKGATYGKPTNQGINQLKYQRSLKSTAEERIGRRCANLRVLNSYWINQDSTYKYYEVICVDPQHKAIRRDPRINWIVKPVHKHREARGLTATGKKSRGLGRGHKFNNTSAGRRKTWKRHNTLSLWRYR</sequence>
<dbReference type="GO" id="GO:0003723">
    <property type="term" value="F:RNA binding"/>
    <property type="evidence" value="ECO:0007669"/>
    <property type="project" value="TreeGrafter"/>
</dbReference>
<evidence type="ECO:0000313" key="7">
    <source>
        <dbReference type="Proteomes" id="UP000596902"/>
    </source>
</evidence>
<evidence type="ECO:0000256" key="2">
    <source>
        <dbReference type="ARBA" id="ARBA00022980"/>
    </source>
</evidence>
<dbReference type="InterPro" id="IPR012678">
    <property type="entry name" value="Ribosomal_uL23/eL15/eS24_sf"/>
</dbReference>
<dbReference type="InterPro" id="IPR024794">
    <property type="entry name" value="Rbsml_eL15_core_dom_sf"/>
</dbReference>
<dbReference type="GO" id="GO:0022625">
    <property type="term" value="C:cytosolic large ribosomal subunit"/>
    <property type="evidence" value="ECO:0007669"/>
    <property type="project" value="TreeGrafter"/>
</dbReference>
<dbReference type="InterPro" id="IPR020925">
    <property type="entry name" value="Ribosomal_eL15_CS"/>
</dbReference>
<dbReference type="SUPFAM" id="SSF54189">
    <property type="entry name" value="Ribosomal proteins S24e, L23 and L15e"/>
    <property type="match status" value="1"/>
</dbReference>
<accession>A0A8H7B2B2</accession>
<gene>
    <name evidence="6" type="ORF">GT037_008255</name>
</gene>
<dbReference type="Proteomes" id="UP000596902">
    <property type="component" value="Unassembled WGS sequence"/>
</dbReference>
<feature type="region of interest" description="Disordered" evidence="5">
    <location>
        <begin position="384"/>
        <end position="406"/>
    </location>
</feature>
<dbReference type="AlphaFoldDB" id="A0A8H7B2B2"/>
<comment type="similarity">
    <text evidence="1 4">Belongs to the eukaryotic ribosomal protein eL15 family.</text>
</comment>